<proteinExistence type="predicted"/>
<accession>A0A4U8WHT0</accession>
<evidence type="ECO:0000313" key="3">
    <source>
        <dbReference type="Proteomes" id="UP000290013"/>
    </source>
</evidence>
<dbReference type="RefSeq" id="WP_130915309.1">
    <property type="nucleotide sequence ID" value="NZ_LR215974.1"/>
</dbReference>
<sequence>MKKILITALFAVSGFSLAQETSDNPYVYETQDEVADEDAYPGNPGDPNPVPIDDYIPALFVLAAAIAVKAAMKKKVQTNN</sequence>
<dbReference type="AlphaFoldDB" id="A0A4U8WHT0"/>
<feature type="chain" id="PRO_5020651669" evidence="1">
    <location>
        <begin position="19"/>
        <end position="80"/>
    </location>
</feature>
<protein>
    <submittedName>
        <fullName evidence="2">Uncharacterized protein</fullName>
    </submittedName>
</protein>
<feature type="signal peptide" evidence="1">
    <location>
        <begin position="1"/>
        <end position="18"/>
    </location>
</feature>
<gene>
    <name evidence="2" type="ORF">NCTC12078_03437</name>
</gene>
<evidence type="ECO:0000256" key="1">
    <source>
        <dbReference type="SAM" id="SignalP"/>
    </source>
</evidence>
<dbReference type="KEGG" id="ctai:NCTC12078_03437"/>
<name>A0A4U8WHT0_9FLAO</name>
<organism evidence="2 3">
    <name type="scientific">Chryseobacterium taihuense</name>
    <dbReference type="NCBI Taxonomy" id="1141221"/>
    <lineage>
        <taxon>Bacteria</taxon>
        <taxon>Pseudomonadati</taxon>
        <taxon>Bacteroidota</taxon>
        <taxon>Flavobacteriia</taxon>
        <taxon>Flavobacteriales</taxon>
        <taxon>Weeksellaceae</taxon>
        <taxon>Chryseobacterium group</taxon>
        <taxon>Chryseobacterium</taxon>
    </lineage>
</organism>
<evidence type="ECO:0000313" key="2">
    <source>
        <dbReference type="EMBL" id="VFB05366.1"/>
    </source>
</evidence>
<keyword evidence="1" id="KW-0732">Signal</keyword>
<dbReference type="EMBL" id="LR215974">
    <property type="protein sequence ID" value="VFB05366.1"/>
    <property type="molecule type" value="Genomic_DNA"/>
</dbReference>
<dbReference type="Proteomes" id="UP000290013">
    <property type="component" value="Chromosome"/>
</dbReference>
<reference evidence="2 3" key="1">
    <citation type="submission" date="2019-02" db="EMBL/GenBank/DDBJ databases">
        <authorList>
            <consortium name="Pathogen Informatics"/>
        </authorList>
    </citation>
    <scope>NUCLEOTIDE SEQUENCE [LARGE SCALE GENOMIC DNA]</scope>
    <source>
        <strain evidence="2 3">3012STDY6944375</strain>
    </source>
</reference>